<sequence>MTRVVLLVGVPPGTASLGYTNKSDVDLVIAFGPVKAFSDGDLSRTLLQMTGPKPTHVPICLGITQLVFFNDARREPGGNKFTHLGCAIWLTKNTYINVATPAPVIQAEANAEEVGRKYVTPVAFSKYGRAKDGTVVVHGRWDDERANAGVVAMNFNNAGNFAFTRFPRVRIHRLVDDLSSTRLKGPFGERPWCYGVDKRGLTRDATPDLATAEGIMNVYPLRLDNIRLCIEGSHWTLHLGEDTDDGVGKKVVITLTD</sequence>
<reference evidence="1 2" key="1">
    <citation type="submission" date="2020-04" db="EMBL/GenBank/DDBJ databases">
        <title>Perkinsus olseni comparative genomics.</title>
        <authorList>
            <person name="Bogema D.R."/>
        </authorList>
    </citation>
    <scope>NUCLEOTIDE SEQUENCE [LARGE SCALE GENOMIC DNA]</scope>
    <source>
        <strain evidence="1 2">ATCC PRA-207</strain>
    </source>
</reference>
<feature type="non-terminal residue" evidence="1">
    <location>
        <position position="257"/>
    </location>
</feature>
<evidence type="ECO:0000313" key="2">
    <source>
        <dbReference type="Proteomes" id="UP000553632"/>
    </source>
</evidence>
<name>A0A7J6S770_PEROL</name>
<evidence type="ECO:0000313" key="1">
    <source>
        <dbReference type="EMBL" id="KAF4728246.1"/>
    </source>
</evidence>
<accession>A0A7J6S770</accession>
<proteinExistence type="predicted"/>
<keyword evidence="2" id="KW-1185">Reference proteome</keyword>
<dbReference type="AlphaFoldDB" id="A0A7J6S770"/>
<organism evidence="1 2">
    <name type="scientific">Perkinsus olseni</name>
    <name type="common">Perkinsus atlanticus</name>
    <dbReference type="NCBI Taxonomy" id="32597"/>
    <lineage>
        <taxon>Eukaryota</taxon>
        <taxon>Sar</taxon>
        <taxon>Alveolata</taxon>
        <taxon>Perkinsozoa</taxon>
        <taxon>Perkinsea</taxon>
        <taxon>Perkinsida</taxon>
        <taxon>Perkinsidae</taxon>
        <taxon>Perkinsus</taxon>
    </lineage>
</organism>
<feature type="non-terminal residue" evidence="1">
    <location>
        <position position="1"/>
    </location>
</feature>
<dbReference type="Proteomes" id="UP000553632">
    <property type="component" value="Unassembled WGS sequence"/>
</dbReference>
<dbReference type="EMBL" id="JABANO010020584">
    <property type="protein sequence ID" value="KAF4728246.1"/>
    <property type="molecule type" value="Genomic_DNA"/>
</dbReference>
<gene>
    <name evidence="1" type="ORF">FOZ63_015728</name>
</gene>
<comment type="caution">
    <text evidence="1">The sequence shown here is derived from an EMBL/GenBank/DDBJ whole genome shotgun (WGS) entry which is preliminary data.</text>
</comment>
<protein>
    <submittedName>
        <fullName evidence="1">Uncharacterized protein</fullName>
    </submittedName>
</protein>